<evidence type="ECO:0000256" key="1">
    <source>
        <dbReference type="SAM" id="Coils"/>
    </source>
</evidence>
<feature type="non-terminal residue" evidence="3">
    <location>
        <position position="99"/>
    </location>
</feature>
<keyword evidence="1" id="KW-0175">Coiled coil</keyword>
<evidence type="ECO:0000256" key="2">
    <source>
        <dbReference type="SAM" id="MobiDB-lite"/>
    </source>
</evidence>
<accession>A0A485NZA6</accession>
<feature type="coiled-coil region" evidence="1">
    <location>
        <begin position="52"/>
        <end position="79"/>
    </location>
</feature>
<protein>
    <submittedName>
        <fullName evidence="3">Uncharacterized protein</fullName>
    </submittedName>
</protein>
<name>A0A485NZA6_LYNPA</name>
<dbReference type="Proteomes" id="UP000386466">
    <property type="component" value="Unassembled WGS sequence"/>
</dbReference>
<sequence length="99" mass="11472">MGRHDYSPKKEQEKSSEKELNETEISNMSDKEFQVVIVKIFTGLEKRVKDLSETLKKEIEHIKKNQSELKNTMTEIQNKLQAINGSEDAEECICGLEDR</sequence>
<evidence type="ECO:0000313" key="4">
    <source>
        <dbReference type="Proteomes" id="UP000386466"/>
    </source>
</evidence>
<reference evidence="3 4" key="1">
    <citation type="submission" date="2019-01" db="EMBL/GenBank/DDBJ databases">
        <authorList>
            <person name="Alioto T."/>
            <person name="Alioto T."/>
        </authorList>
    </citation>
    <scope>NUCLEOTIDE SEQUENCE [LARGE SCALE GENOMIC DNA]</scope>
</reference>
<dbReference type="AlphaFoldDB" id="A0A485NZA6"/>
<feature type="region of interest" description="Disordered" evidence="2">
    <location>
        <begin position="1"/>
        <end position="26"/>
    </location>
</feature>
<evidence type="ECO:0000313" key="3">
    <source>
        <dbReference type="EMBL" id="VFV39055.1"/>
    </source>
</evidence>
<gene>
    <name evidence="3" type="ORF">LYPA_23C020632</name>
</gene>
<dbReference type="EMBL" id="CAAGRJ010026891">
    <property type="protein sequence ID" value="VFV39055.1"/>
    <property type="molecule type" value="Genomic_DNA"/>
</dbReference>
<keyword evidence="4" id="KW-1185">Reference proteome</keyword>
<proteinExistence type="predicted"/>
<organism evidence="3 4">
    <name type="scientific">Lynx pardinus</name>
    <name type="common">Iberian lynx</name>
    <name type="synonym">Felis pardina</name>
    <dbReference type="NCBI Taxonomy" id="191816"/>
    <lineage>
        <taxon>Eukaryota</taxon>
        <taxon>Metazoa</taxon>
        <taxon>Chordata</taxon>
        <taxon>Craniata</taxon>
        <taxon>Vertebrata</taxon>
        <taxon>Euteleostomi</taxon>
        <taxon>Mammalia</taxon>
        <taxon>Eutheria</taxon>
        <taxon>Laurasiatheria</taxon>
        <taxon>Carnivora</taxon>
        <taxon>Feliformia</taxon>
        <taxon>Felidae</taxon>
        <taxon>Felinae</taxon>
        <taxon>Lynx</taxon>
    </lineage>
</organism>
<feature type="compositionally biased region" description="Basic and acidic residues" evidence="2">
    <location>
        <begin position="1"/>
        <end position="21"/>
    </location>
</feature>